<evidence type="ECO:0000259" key="1">
    <source>
        <dbReference type="Pfam" id="PF13274"/>
    </source>
</evidence>
<dbReference type="AlphaFoldDB" id="A0A2X2WKT0"/>
<evidence type="ECO:0000313" key="2">
    <source>
        <dbReference type="EMBL" id="SQC08515.1"/>
    </source>
</evidence>
<protein>
    <submittedName>
        <fullName evidence="2">Prophage ps3 protein 01</fullName>
    </submittedName>
</protein>
<dbReference type="EMBL" id="UAWO01000002">
    <property type="protein sequence ID" value="SQC08515.1"/>
    <property type="molecule type" value="Genomic_DNA"/>
</dbReference>
<organism evidence="2 3">
    <name type="scientific">Clostridium perfringens</name>
    <dbReference type="NCBI Taxonomy" id="1502"/>
    <lineage>
        <taxon>Bacteria</taxon>
        <taxon>Bacillati</taxon>
        <taxon>Bacillota</taxon>
        <taxon>Clostridia</taxon>
        <taxon>Eubacteriales</taxon>
        <taxon>Clostridiaceae</taxon>
        <taxon>Clostridium</taxon>
    </lineage>
</organism>
<dbReference type="Proteomes" id="UP000250234">
    <property type="component" value="Unassembled WGS sequence"/>
</dbReference>
<feature type="domain" description="Antitoxin SocA-like Panacea" evidence="1">
    <location>
        <begin position="187"/>
        <end position="279"/>
    </location>
</feature>
<evidence type="ECO:0000313" key="3">
    <source>
        <dbReference type="Proteomes" id="UP000250234"/>
    </source>
</evidence>
<reference evidence="2 3" key="1">
    <citation type="submission" date="2018-06" db="EMBL/GenBank/DDBJ databases">
        <authorList>
            <consortium name="Pathogen Informatics"/>
            <person name="Doyle S."/>
        </authorList>
    </citation>
    <scope>NUCLEOTIDE SEQUENCE [LARGE SCALE GENOMIC DNA]</scope>
    <source>
        <strain evidence="2 3">NCTC8081</strain>
    </source>
</reference>
<accession>A0A2X2WKT0</accession>
<dbReference type="RefSeq" id="WP_011591470.1">
    <property type="nucleotide sequence ID" value="NZ_CABEEQ010000002.1"/>
</dbReference>
<proteinExistence type="predicted"/>
<sequence length="335" mass="39617">MSEKITFCEYCRDDVSYIEKEEYMISKLKGETYKYYGKKAICKECNNEVFVSEINDYNLNQLYNEFRKQNNIISLEHILEIPNKYKIGKRPLSLLLGWGEQTFSRYCDGDMPTKQYSAILEKIYKEPSYYLELLEENKDRLKPIAYDKSKEATEILISEQQNLENSKIESVVNYLLCECEDITPLALQKILYYIQGFYYAFLKKFMFEENCEAWVHGPVFRNIYYKYKEYRFDPIKEESINKQFDLSISEKVIIDSVIKNLGCYSGKVLEAFTHAEMPWIETRGDLSASIGTDRIIDKRLIADYFNSVKEKNNMINPSDIGDYSKKMFEQILDNN</sequence>
<name>A0A2X2WKT0_CLOPF</name>
<gene>
    <name evidence="2" type="ORF">NCTC8081_02445</name>
</gene>
<dbReference type="InterPro" id="IPR025272">
    <property type="entry name" value="SocA_Panacea"/>
</dbReference>
<dbReference type="Pfam" id="PF13274">
    <property type="entry name" value="SocA_Panacea"/>
    <property type="match status" value="1"/>
</dbReference>